<accession>A0A7X9P0R4</accession>
<dbReference type="RefSeq" id="WP_169655766.1">
    <property type="nucleotide sequence ID" value="NZ_JABANE010000010.1"/>
</dbReference>
<dbReference type="EMBL" id="JABANE010000010">
    <property type="protein sequence ID" value="NME67431.1"/>
    <property type="molecule type" value="Genomic_DNA"/>
</dbReference>
<keyword evidence="2" id="KW-1185">Reference proteome</keyword>
<proteinExistence type="predicted"/>
<evidence type="ECO:0000313" key="2">
    <source>
        <dbReference type="Proteomes" id="UP000576082"/>
    </source>
</evidence>
<dbReference type="Pfam" id="PF14903">
    <property type="entry name" value="WG_beta_rep"/>
    <property type="match status" value="2"/>
</dbReference>
<gene>
    <name evidence="1" type="ORF">HHU12_05590</name>
</gene>
<reference evidence="1 2" key="1">
    <citation type="submission" date="2020-04" db="EMBL/GenBank/DDBJ databases">
        <title>Flammeovirga sp. SR4, a novel species isolated from seawater.</title>
        <authorList>
            <person name="Wang X."/>
        </authorList>
    </citation>
    <scope>NUCLEOTIDE SEQUENCE [LARGE SCALE GENOMIC DNA]</scope>
    <source>
        <strain evidence="1 2">ATCC 23126</strain>
    </source>
</reference>
<protein>
    <submittedName>
        <fullName evidence="1">WG repeat-containing protein</fullName>
    </submittedName>
</protein>
<evidence type="ECO:0000313" key="1">
    <source>
        <dbReference type="EMBL" id="NME67431.1"/>
    </source>
</evidence>
<dbReference type="InterPro" id="IPR032774">
    <property type="entry name" value="WG_beta_rep"/>
</dbReference>
<dbReference type="PANTHER" id="PTHR37841:SF1">
    <property type="entry name" value="DUF3298 DOMAIN-CONTAINING PROTEIN"/>
    <property type="match status" value="1"/>
</dbReference>
<dbReference type="AlphaFoldDB" id="A0A7X9P0R4"/>
<comment type="caution">
    <text evidence="1">The sequence shown here is derived from an EMBL/GenBank/DDBJ whole genome shotgun (WGS) entry which is preliminary data.</text>
</comment>
<dbReference type="PANTHER" id="PTHR37841">
    <property type="entry name" value="GLR2918 PROTEIN"/>
    <property type="match status" value="1"/>
</dbReference>
<organism evidence="1 2">
    <name type="scientific">Flammeovirga aprica JL-4</name>
    <dbReference type="NCBI Taxonomy" id="694437"/>
    <lineage>
        <taxon>Bacteria</taxon>
        <taxon>Pseudomonadati</taxon>
        <taxon>Bacteroidota</taxon>
        <taxon>Cytophagia</taxon>
        <taxon>Cytophagales</taxon>
        <taxon>Flammeovirgaceae</taxon>
        <taxon>Flammeovirga</taxon>
    </lineage>
</organism>
<dbReference type="Proteomes" id="UP000576082">
    <property type="component" value="Unassembled WGS sequence"/>
</dbReference>
<sequence length="625" mass="71688">MKFSLLIVFSLFISVLVPQKLIPVEKNGKWGYCDQNKQLVINYTYESVTPFNDEDVAIVSKGGKYGVIGKDNQWKVKAKYAKIRFTLHPNEMIVSNTKGKYGILTIDGGKLLGFEYDSIKSFDHNHSYLVYEKNLCGLYNTKLKKWDLPLKYTALTFNEYGMLEAVNENMIGLIDENDYSSFTSSGIVMNKTRGNEQLKSINFEQWEDLTVVITNDGYNIMNKEGKVQLTEHTDKVIKKIDKEYYNSHGFKLPHNAKYIAGDVVYLETATHQVEQRILDEYKITVRDDDDILIKHVPSSKKYALYRDGQKVSYEYDSITTFNSDFVQGISYSGDERDVVLLPVTDQSTSKILPAVEDFESIVNYIPNAKDSTKEWVILMNEQKQQGIFDLASQKYVVPLKYEQLFIPFVESYGLALVGHTDDKFAFYDTQLQKQVTDMKYDANISMECIDEGYLFLERIGQGEESMRVLDMYSLKDRKLMDKKIDGYNITKRKEKGTVHFSNNNSGWETNIDYELSEFAPDNFAYYYLQDQGDGQIAIGFLDQKFNVLIPPKYATVSFHGLGNPYLRVTDFEFNEGIIDVNGKVIIPLGKYSSVGAMQDGIAPVEDMDGNTFFVNNKDERYIVKP</sequence>
<name>A0A7X9P0R4_9BACT</name>